<evidence type="ECO:0000313" key="3">
    <source>
        <dbReference type="Proteomes" id="UP001296776"/>
    </source>
</evidence>
<evidence type="ECO:0000256" key="1">
    <source>
        <dbReference type="SAM" id="MobiDB-lite"/>
    </source>
</evidence>
<keyword evidence="3" id="KW-1185">Reference proteome</keyword>
<protein>
    <submittedName>
        <fullName evidence="2">Uncharacterized protein</fullName>
    </submittedName>
</protein>
<reference evidence="2" key="1">
    <citation type="submission" date="2017-08" db="EMBL/GenBank/DDBJ databases">
        <authorList>
            <person name="Imhoff J.F."/>
            <person name="Rahn T."/>
            <person name="Kuenzel S."/>
            <person name="Neulinger S.C."/>
        </authorList>
    </citation>
    <scope>NUCLEOTIDE SEQUENCE</scope>
    <source>
        <strain evidence="2">DSM 11080</strain>
    </source>
</reference>
<dbReference type="EMBL" id="NRSJ01000099">
    <property type="protein sequence ID" value="MBK1707409.1"/>
    <property type="molecule type" value="Genomic_DNA"/>
</dbReference>
<reference evidence="2" key="2">
    <citation type="journal article" date="2020" name="Microorganisms">
        <title>Osmotic Adaptation and Compatible Solute Biosynthesis of Phototrophic Bacteria as Revealed from Genome Analyses.</title>
        <authorList>
            <person name="Imhoff J.F."/>
            <person name="Rahn T."/>
            <person name="Kunzel S."/>
            <person name="Keller A."/>
            <person name="Neulinger S.C."/>
        </authorList>
    </citation>
    <scope>NUCLEOTIDE SEQUENCE</scope>
    <source>
        <strain evidence="2">DSM 11080</strain>
    </source>
</reference>
<accession>A0AAJ0U8Q5</accession>
<comment type="caution">
    <text evidence="2">The sequence shown here is derived from an EMBL/GenBank/DDBJ whole genome shotgun (WGS) entry which is preliminary data.</text>
</comment>
<name>A0AAJ0U8Q5_9GAMM</name>
<evidence type="ECO:0000313" key="2">
    <source>
        <dbReference type="EMBL" id="MBK1707409.1"/>
    </source>
</evidence>
<organism evidence="2 3">
    <name type="scientific">Halochromatium glycolicum</name>
    <dbReference type="NCBI Taxonomy" id="85075"/>
    <lineage>
        <taxon>Bacteria</taxon>
        <taxon>Pseudomonadati</taxon>
        <taxon>Pseudomonadota</taxon>
        <taxon>Gammaproteobacteria</taxon>
        <taxon>Chromatiales</taxon>
        <taxon>Chromatiaceae</taxon>
        <taxon>Halochromatium</taxon>
    </lineage>
</organism>
<feature type="compositionally biased region" description="Basic and acidic residues" evidence="1">
    <location>
        <begin position="73"/>
        <end position="88"/>
    </location>
</feature>
<feature type="region of interest" description="Disordered" evidence="1">
    <location>
        <begin position="73"/>
        <end position="94"/>
    </location>
</feature>
<proteinExistence type="predicted"/>
<gene>
    <name evidence="2" type="ORF">CKO40_23475</name>
</gene>
<dbReference type="AlphaFoldDB" id="A0AAJ0U8Q5"/>
<dbReference type="RefSeq" id="WP_200348890.1">
    <property type="nucleotide sequence ID" value="NZ_NRSJ01000099.1"/>
</dbReference>
<sequence length="94" mass="10965">MSDYQVRKSTAWHHHMALVMLSLSFLVKERIQQKGSAPLLSARDIRLLIIAMLLNDPDAVDRRLASMNIRHEQRRKDIERYDKEHDPDNANDTG</sequence>
<dbReference type="Proteomes" id="UP001296776">
    <property type="component" value="Unassembled WGS sequence"/>
</dbReference>